<evidence type="ECO:0000313" key="2">
    <source>
        <dbReference type="EMBL" id="OQO91966.1"/>
    </source>
</evidence>
<reference evidence="2 3" key="1">
    <citation type="submission" date="2017-02" db="EMBL/GenBank/DDBJ databases">
        <title>Draft genome of Saccharomonospora sp. 154.</title>
        <authorList>
            <person name="Alonso-Carmona G.S."/>
            <person name="De La Haba R."/>
            <person name="Vera-Gargallo B."/>
            <person name="Sandoval-Trujillo A.H."/>
            <person name="Ramirez-Duran N."/>
            <person name="Ventosa A."/>
        </authorList>
    </citation>
    <scope>NUCLEOTIDE SEQUENCE [LARGE SCALE GENOMIC DNA]</scope>
    <source>
        <strain evidence="2 3">LRS4.154</strain>
    </source>
</reference>
<gene>
    <name evidence="2" type="ORF">B1813_06695</name>
</gene>
<proteinExistence type="predicted"/>
<keyword evidence="3" id="KW-1185">Reference proteome</keyword>
<evidence type="ECO:0000313" key="3">
    <source>
        <dbReference type="Proteomes" id="UP000192591"/>
    </source>
</evidence>
<dbReference type="STRING" id="1962155.B1813_06695"/>
<dbReference type="AlphaFoldDB" id="A0A1V9A4K9"/>
<sequence>MSVFDIVQQHGPWKLAGFVAALGVFLLLHLIRWPLALAARLLHAAQAGLDARITSAMTPETAERARRSADV</sequence>
<protein>
    <recommendedName>
        <fullName evidence="4">HAMP domain-containing protein</fullName>
    </recommendedName>
</protein>
<dbReference type="RefSeq" id="WP_081191104.1">
    <property type="nucleotide sequence ID" value="NZ_MWIH01000005.1"/>
</dbReference>
<comment type="caution">
    <text evidence="2">The sequence shown here is derived from an EMBL/GenBank/DDBJ whole genome shotgun (WGS) entry which is preliminary data.</text>
</comment>
<organism evidence="2 3">
    <name type="scientific">Saccharomonospora piscinae</name>
    <dbReference type="NCBI Taxonomy" id="687388"/>
    <lineage>
        <taxon>Bacteria</taxon>
        <taxon>Bacillati</taxon>
        <taxon>Actinomycetota</taxon>
        <taxon>Actinomycetes</taxon>
        <taxon>Pseudonocardiales</taxon>
        <taxon>Pseudonocardiaceae</taxon>
        <taxon>Saccharomonospora</taxon>
    </lineage>
</organism>
<keyword evidence="1" id="KW-0472">Membrane</keyword>
<feature type="transmembrane region" description="Helical" evidence="1">
    <location>
        <begin position="12"/>
        <end position="31"/>
    </location>
</feature>
<dbReference type="Proteomes" id="UP000192591">
    <property type="component" value="Unassembled WGS sequence"/>
</dbReference>
<accession>A0A1V9A4K9</accession>
<keyword evidence="1" id="KW-0812">Transmembrane</keyword>
<evidence type="ECO:0000256" key="1">
    <source>
        <dbReference type="SAM" id="Phobius"/>
    </source>
</evidence>
<evidence type="ECO:0008006" key="4">
    <source>
        <dbReference type="Google" id="ProtNLM"/>
    </source>
</evidence>
<dbReference type="EMBL" id="MWIH01000005">
    <property type="protein sequence ID" value="OQO91966.1"/>
    <property type="molecule type" value="Genomic_DNA"/>
</dbReference>
<keyword evidence="1" id="KW-1133">Transmembrane helix</keyword>
<name>A0A1V9A4K9_SACPI</name>